<keyword evidence="6" id="KW-1185">Reference proteome</keyword>
<organism evidence="5 6">
    <name type="scientific">Thermosipho atlanticus DSM 15807</name>
    <dbReference type="NCBI Taxonomy" id="1123380"/>
    <lineage>
        <taxon>Bacteria</taxon>
        <taxon>Thermotogati</taxon>
        <taxon>Thermotogota</taxon>
        <taxon>Thermotogae</taxon>
        <taxon>Thermotogales</taxon>
        <taxon>Fervidobacteriaceae</taxon>
        <taxon>Thermosipho</taxon>
    </lineage>
</organism>
<keyword evidence="2" id="KW-0132">Cell division</keyword>
<evidence type="ECO:0000256" key="3">
    <source>
        <dbReference type="ARBA" id="ARBA00022829"/>
    </source>
</evidence>
<dbReference type="Pfam" id="PF04079">
    <property type="entry name" value="SMC_ScpB"/>
    <property type="match status" value="1"/>
</dbReference>
<dbReference type="EMBL" id="FQXN01000001">
    <property type="protein sequence ID" value="SHH16104.1"/>
    <property type="molecule type" value="Genomic_DNA"/>
</dbReference>
<evidence type="ECO:0000256" key="2">
    <source>
        <dbReference type="ARBA" id="ARBA00022618"/>
    </source>
</evidence>
<accession>A0A1M5QPT2</accession>
<dbReference type="InterPro" id="IPR036390">
    <property type="entry name" value="WH_DNA-bd_sf"/>
</dbReference>
<evidence type="ECO:0000313" key="6">
    <source>
        <dbReference type="Proteomes" id="UP000242592"/>
    </source>
</evidence>
<dbReference type="InterPro" id="IPR036388">
    <property type="entry name" value="WH-like_DNA-bd_sf"/>
</dbReference>
<name>A0A1M5QPT2_9BACT</name>
<keyword evidence="3" id="KW-0159">Chromosome partition</keyword>
<dbReference type="SUPFAM" id="SSF46785">
    <property type="entry name" value="Winged helix' DNA-binding domain"/>
    <property type="match status" value="2"/>
</dbReference>
<dbReference type="GO" id="GO:0051301">
    <property type="term" value="P:cell division"/>
    <property type="evidence" value="ECO:0007669"/>
    <property type="project" value="UniProtKB-KW"/>
</dbReference>
<protein>
    <submittedName>
        <fullName evidence="5">Condensin subunit ScpB</fullName>
    </submittedName>
</protein>
<keyword evidence="4" id="KW-0131">Cell cycle</keyword>
<dbReference type="InterPro" id="IPR005234">
    <property type="entry name" value="ScpB_csome_segregation"/>
</dbReference>
<evidence type="ECO:0000256" key="4">
    <source>
        <dbReference type="ARBA" id="ARBA00023306"/>
    </source>
</evidence>
<evidence type="ECO:0000256" key="1">
    <source>
        <dbReference type="ARBA" id="ARBA00022490"/>
    </source>
</evidence>
<reference evidence="6" key="1">
    <citation type="submission" date="2016-11" db="EMBL/GenBank/DDBJ databases">
        <authorList>
            <person name="Varghese N."/>
            <person name="Submissions S."/>
        </authorList>
    </citation>
    <scope>NUCLEOTIDE SEQUENCE [LARGE SCALE GENOMIC DNA]</scope>
    <source>
        <strain evidence="6">DSM 15807</strain>
    </source>
</reference>
<dbReference type="GO" id="GO:0051304">
    <property type="term" value="P:chromosome separation"/>
    <property type="evidence" value="ECO:0007669"/>
    <property type="project" value="InterPro"/>
</dbReference>
<dbReference type="AlphaFoldDB" id="A0A1M5QPT2"/>
<dbReference type="Proteomes" id="UP000242592">
    <property type="component" value="Unassembled WGS sequence"/>
</dbReference>
<sequence>MQKNQIALVEAMIFASRGIKKQDLQKITDISENVLDEIILQLQKKYNSSEEHGIELRNIDGFLRFYTKEQFSSEVSKIVRKRSLSSLSEAQLEIVLLLATKNKLTKSEIDGIRGKDSYNVLKQLLSSGVVKRQKKGRGYIYSLTNVFKDETMVEELVKDLGGAELDYSGS</sequence>
<gene>
    <name evidence="5" type="ORF">SAMN02745199_0072</name>
</gene>
<dbReference type="PANTHER" id="PTHR34298">
    <property type="entry name" value="SEGREGATION AND CONDENSATION PROTEIN B"/>
    <property type="match status" value="1"/>
</dbReference>
<keyword evidence="1" id="KW-0963">Cytoplasm</keyword>
<dbReference type="RefSeq" id="WP_073070885.1">
    <property type="nucleotide sequence ID" value="NZ_FQXN01000001.1"/>
</dbReference>
<dbReference type="Gene3D" id="1.10.10.10">
    <property type="entry name" value="Winged helix-like DNA-binding domain superfamily/Winged helix DNA-binding domain"/>
    <property type="match status" value="2"/>
</dbReference>
<dbReference type="OrthoDB" id="45180at2"/>
<dbReference type="STRING" id="1123380.SAMN02745199_0072"/>
<dbReference type="PANTHER" id="PTHR34298:SF2">
    <property type="entry name" value="SEGREGATION AND CONDENSATION PROTEIN B"/>
    <property type="match status" value="1"/>
</dbReference>
<proteinExistence type="predicted"/>
<evidence type="ECO:0000313" key="5">
    <source>
        <dbReference type="EMBL" id="SHH16104.1"/>
    </source>
</evidence>